<sequence length="240" mass="26617">MSGGPFTTKTTRPNRFLDLDIAIISAIRRLPMDKEVTVHDMAASDGITSLELFNRLSHERPVRLKATDYYDEIGAARKGMFWVFYDKDQVVLQVAVGAVALRSKRANEFLAWLLSPSLTTLTSVSLFHPDVTARAKIDGRFVATSDNFFSPSPTQYDVVRVMNALGERNFPRGQIERALQAVSKTVVDGGLLVLGRSADELDGSPQATIFQRRQNMFRAVSDMGGGYELRDFVLGLQPDA</sequence>
<evidence type="ECO:0000313" key="1">
    <source>
        <dbReference type="EMBL" id="RXT38118.1"/>
    </source>
</evidence>
<reference evidence="1 2" key="1">
    <citation type="submission" date="2017-03" db="EMBL/GenBank/DDBJ databases">
        <authorList>
            <person name="Safronova V.I."/>
            <person name="Sazanova A.L."/>
            <person name="Chirak E.R."/>
        </authorList>
    </citation>
    <scope>NUCLEOTIDE SEQUENCE [LARGE SCALE GENOMIC DNA]</scope>
    <source>
        <strain evidence="1 2">Opo-242</strain>
    </source>
</reference>
<dbReference type="EMBL" id="MZXX01000036">
    <property type="protein sequence ID" value="RXT38118.1"/>
    <property type="molecule type" value="Genomic_DNA"/>
</dbReference>
<name>A0A4V1P4G2_9HYPH</name>
<proteinExistence type="predicted"/>
<gene>
    <name evidence="1" type="ORF">B5V01_26900</name>
</gene>
<dbReference type="AlphaFoldDB" id="A0A4V1P4G2"/>
<organism evidence="1 2">
    <name type="scientific">Mesorhizobium erdmanii</name>
    <dbReference type="NCBI Taxonomy" id="1777866"/>
    <lineage>
        <taxon>Bacteria</taxon>
        <taxon>Pseudomonadati</taxon>
        <taxon>Pseudomonadota</taxon>
        <taxon>Alphaproteobacteria</taxon>
        <taxon>Hyphomicrobiales</taxon>
        <taxon>Phyllobacteriaceae</taxon>
        <taxon>Mesorhizobium</taxon>
    </lineage>
</organism>
<protein>
    <submittedName>
        <fullName evidence="1">Uncharacterized protein</fullName>
    </submittedName>
</protein>
<dbReference type="Proteomes" id="UP000290444">
    <property type="component" value="Unassembled WGS sequence"/>
</dbReference>
<evidence type="ECO:0000313" key="2">
    <source>
        <dbReference type="Proteomes" id="UP000290444"/>
    </source>
</evidence>
<accession>A0A4V1P4G2</accession>
<comment type="caution">
    <text evidence="1">The sequence shown here is derived from an EMBL/GenBank/DDBJ whole genome shotgun (WGS) entry which is preliminary data.</text>
</comment>